<dbReference type="EMBL" id="BFAZ01000009">
    <property type="protein sequence ID" value="GBF43698.1"/>
    <property type="molecule type" value="Genomic_DNA"/>
</dbReference>
<feature type="compositionally biased region" description="Polar residues" evidence="1">
    <location>
        <begin position="1"/>
        <end position="25"/>
    </location>
</feature>
<accession>A0A2P2DGG0</accession>
<name>A0A2P2DGG0_9LEPT</name>
<feature type="region of interest" description="Disordered" evidence="1">
    <location>
        <begin position="1"/>
        <end position="81"/>
    </location>
</feature>
<sequence length="215" mass="25277">MANPNPVETKNQIESTDENSNPSTHSTQLKNKKLNTKTNSKLSSALPSKKRNRKVTIKQNVNVKQKNGSKQIPSLHTNLKNHKGNWKPMDLVWEETSGALAPEYRYAKQFHLRTDSKTILLTRKIVKNGRLQLEETKEISSIQYEKWMNRFLEMGISQFPYEEIPEEQITGISYNFVEFQFGSTKSKFYYRLEEIHQPDWVQKKNIIKYIERMKP</sequence>
<organism evidence="2 3">
    <name type="scientific">Leptospira ellinghausenii</name>
    <dbReference type="NCBI Taxonomy" id="1917822"/>
    <lineage>
        <taxon>Bacteria</taxon>
        <taxon>Pseudomonadati</taxon>
        <taxon>Spirochaetota</taxon>
        <taxon>Spirochaetia</taxon>
        <taxon>Leptospirales</taxon>
        <taxon>Leptospiraceae</taxon>
        <taxon>Leptospira</taxon>
    </lineage>
</organism>
<gene>
    <name evidence="2" type="ORF">LPTSP2_30010</name>
</gene>
<dbReference type="AlphaFoldDB" id="A0A2P2DGG0"/>
<evidence type="ECO:0000313" key="3">
    <source>
        <dbReference type="Proteomes" id="UP000245206"/>
    </source>
</evidence>
<reference evidence="3" key="1">
    <citation type="journal article" date="2019" name="Microbiol. Immunol.">
        <title>Molecular and phenotypic characterization of Leptospira johnsonii sp. nov., Leptospira ellinghausenii sp. nov. and Leptospira ryugenii sp. nov. isolated from soil and water in Japan.</title>
        <authorList>
            <person name="Masuzawa T."/>
            <person name="Saito M."/>
            <person name="Nakao R."/>
            <person name="Nikaido Y."/>
            <person name="Matsumoto M."/>
            <person name="Ogawa M."/>
            <person name="Yokoyama M."/>
            <person name="Hidaka Y."/>
            <person name="Tomita J."/>
            <person name="Sakakibara K."/>
            <person name="Suzuki K."/>
            <person name="Yasuda S."/>
            <person name="Sato H."/>
            <person name="Yamaguchi M."/>
            <person name="Yoshida S.I."/>
            <person name="Koizumi N."/>
            <person name="Kawamura Y."/>
        </authorList>
    </citation>
    <scope>NUCLEOTIDE SEQUENCE [LARGE SCALE GENOMIC DNA]</scope>
    <source>
        <strain evidence="3">E18</strain>
    </source>
</reference>
<dbReference type="RefSeq" id="WP_245918454.1">
    <property type="nucleotide sequence ID" value="NZ_BFAZ01000009.1"/>
</dbReference>
<feature type="compositionally biased region" description="Polar residues" evidence="1">
    <location>
        <begin position="57"/>
        <end position="78"/>
    </location>
</feature>
<evidence type="ECO:0000313" key="2">
    <source>
        <dbReference type="EMBL" id="GBF43698.1"/>
    </source>
</evidence>
<proteinExistence type="predicted"/>
<protein>
    <submittedName>
        <fullName evidence="2">Uncharacterized protein</fullName>
    </submittedName>
</protein>
<keyword evidence="3" id="KW-1185">Reference proteome</keyword>
<comment type="caution">
    <text evidence="2">The sequence shown here is derived from an EMBL/GenBank/DDBJ whole genome shotgun (WGS) entry which is preliminary data.</text>
</comment>
<evidence type="ECO:0000256" key="1">
    <source>
        <dbReference type="SAM" id="MobiDB-lite"/>
    </source>
</evidence>
<dbReference type="Proteomes" id="UP000245206">
    <property type="component" value="Unassembled WGS sequence"/>
</dbReference>